<protein>
    <submittedName>
        <fullName evidence="1">Uncharacterized protein</fullName>
    </submittedName>
</protein>
<sequence length="246" mass="27955">MIDGPQSEVPTWLADITPSQIADNPFPLLSVLTGSLYYPCSGFDGRPVRNFSVIFKSFVYVDYGIDEEQLDRELQQQGFNGYHLLGQRSVQEQELIPNGWTPSPPLAADIDQLNLNRRTKSPYCRWMLFERDEDIDDSHGPIRFSLLYLCADGVAAFQALYLANKGRPKAVAIIQPGRGWGGNWTDFEDPDKIFARCVLGNPEGKPEYLVYGGRGDADYYSRPCWPQYTQELWCSDTGRLRLWGLQ</sequence>
<reference evidence="1 2" key="1">
    <citation type="submission" date="2019-02" db="EMBL/GenBank/DDBJ databases">
        <title>Deep-cultivation of Planctomycetes and their phenomic and genomic characterization uncovers novel biology.</title>
        <authorList>
            <person name="Wiegand S."/>
            <person name="Jogler M."/>
            <person name="Boedeker C."/>
            <person name="Pinto D."/>
            <person name="Vollmers J."/>
            <person name="Rivas-Marin E."/>
            <person name="Kohn T."/>
            <person name="Peeters S.H."/>
            <person name="Heuer A."/>
            <person name="Rast P."/>
            <person name="Oberbeckmann S."/>
            <person name="Bunk B."/>
            <person name="Jeske O."/>
            <person name="Meyerdierks A."/>
            <person name="Storesund J.E."/>
            <person name="Kallscheuer N."/>
            <person name="Luecker S."/>
            <person name="Lage O.M."/>
            <person name="Pohl T."/>
            <person name="Merkel B.J."/>
            <person name="Hornburger P."/>
            <person name="Mueller R.-W."/>
            <person name="Bruemmer F."/>
            <person name="Labrenz M."/>
            <person name="Spormann A.M."/>
            <person name="Op Den Camp H."/>
            <person name="Overmann J."/>
            <person name="Amann R."/>
            <person name="Jetten M.S.M."/>
            <person name="Mascher T."/>
            <person name="Medema M.H."/>
            <person name="Devos D.P."/>
            <person name="Kaster A.-K."/>
            <person name="Ovreas L."/>
            <person name="Rohde M."/>
            <person name="Galperin M.Y."/>
            <person name="Jogler C."/>
        </authorList>
    </citation>
    <scope>NUCLEOTIDE SEQUENCE [LARGE SCALE GENOMIC DNA]</scope>
    <source>
        <strain evidence="1 2">Pla111</strain>
    </source>
</reference>
<dbReference type="EMBL" id="SJPH01000012">
    <property type="protein sequence ID" value="TWT40222.1"/>
    <property type="molecule type" value="Genomic_DNA"/>
</dbReference>
<organism evidence="1 2">
    <name type="scientific">Botrimarina hoheduenensis</name>
    <dbReference type="NCBI Taxonomy" id="2528000"/>
    <lineage>
        <taxon>Bacteria</taxon>
        <taxon>Pseudomonadati</taxon>
        <taxon>Planctomycetota</taxon>
        <taxon>Planctomycetia</taxon>
        <taxon>Pirellulales</taxon>
        <taxon>Lacipirellulaceae</taxon>
        <taxon>Botrimarina</taxon>
    </lineage>
</organism>
<evidence type="ECO:0000313" key="1">
    <source>
        <dbReference type="EMBL" id="TWT40222.1"/>
    </source>
</evidence>
<evidence type="ECO:0000313" key="2">
    <source>
        <dbReference type="Proteomes" id="UP000318995"/>
    </source>
</evidence>
<dbReference type="Proteomes" id="UP000318995">
    <property type="component" value="Unassembled WGS sequence"/>
</dbReference>
<proteinExistence type="predicted"/>
<name>A0A5C5VRM8_9BACT</name>
<dbReference type="AlphaFoldDB" id="A0A5C5VRM8"/>
<gene>
    <name evidence="1" type="ORF">Pla111_33530</name>
</gene>
<keyword evidence="2" id="KW-1185">Reference proteome</keyword>
<comment type="caution">
    <text evidence="1">The sequence shown here is derived from an EMBL/GenBank/DDBJ whole genome shotgun (WGS) entry which is preliminary data.</text>
</comment>
<accession>A0A5C5VRM8</accession>